<dbReference type="GO" id="GO:0048027">
    <property type="term" value="F:mRNA 5'-UTR binding"/>
    <property type="evidence" value="ECO:0007669"/>
    <property type="project" value="UniProtKB-UniRule"/>
</dbReference>
<evidence type="ECO:0000256" key="4">
    <source>
        <dbReference type="ARBA" id="ARBA00022845"/>
    </source>
</evidence>
<dbReference type="NCBIfam" id="NF002469">
    <property type="entry name" value="PRK01712.1"/>
    <property type="match status" value="1"/>
</dbReference>
<sequence length="94" mass="10398">MLVLARKRGQSIMIGETVKVTVLDVQGDQVRLGVEAPQELPVHRLEIYEQIRAENIIAAGSDGGALKGLQELLEGEFFQVPQDGRQEKGDDSRR</sequence>
<dbReference type="KEGG" id="tpz:Tph_c05710"/>
<dbReference type="HAMAP" id="MF_00167">
    <property type="entry name" value="CsrA"/>
    <property type="match status" value="1"/>
</dbReference>
<reference evidence="7 8" key="1">
    <citation type="journal article" date="2012" name="BMC Genomics">
        <title>Genome-guided analysis of physiological and morphological traits of the fermentative acetate oxidizer Thermacetogenium phaeum.</title>
        <authorList>
            <person name="Oehler D."/>
            <person name="Poehlein A."/>
            <person name="Leimbach A."/>
            <person name="Muller N."/>
            <person name="Daniel R."/>
            <person name="Gottschalk G."/>
            <person name="Schink B."/>
        </authorList>
    </citation>
    <scope>NUCLEOTIDE SEQUENCE [LARGE SCALE GENOMIC DNA]</scope>
    <source>
        <strain evidence="8">ATCC BAA-254 / DSM 26808 / PB</strain>
    </source>
</reference>
<dbReference type="GO" id="GO:0005829">
    <property type="term" value="C:cytosol"/>
    <property type="evidence" value="ECO:0007669"/>
    <property type="project" value="TreeGrafter"/>
</dbReference>
<gene>
    <name evidence="6 7" type="primary">csrA</name>
    <name evidence="7" type="ordered locus">Tph_c05710</name>
</gene>
<name>K4LRW7_THEPS</name>
<comment type="subcellular location">
    <subcellularLocation>
        <location evidence="6">Cytoplasm</location>
    </subcellularLocation>
</comment>
<proteinExistence type="inferred from homology"/>
<dbReference type="GO" id="GO:0006402">
    <property type="term" value="P:mRNA catabolic process"/>
    <property type="evidence" value="ECO:0007669"/>
    <property type="project" value="InterPro"/>
</dbReference>
<comment type="function">
    <text evidence="6">A translational regulator that binds mRNA to regulate translation initiation and/or mRNA stability. Usually binds in the 5'-UTR at or near the Shine-Dalgarno sequence preventing ribosome-binding, thus repressing translation. Its main target seems to be the major flagellin gene, while its function is anatagonized by FliW.</text>
</comment>
<keyword evidence="5 6" id="KW-0694">RNA-binding</keyword>
<dbReference type="RefSeq" id="WP_015049727.1">
    <property type="nucleotide sequence ID" value="NC_018870.1"/>
</dbReference>
<dbReference type="SUPFAM" id="SSF117130">
    <property type="entry name" value="CsrA-like"/>
    <property type="match status" value="1"/>
</dbReference>
<evidence type="ECO:0000256" key="5">
    <source>
        <dbReference type="ARBA" id="ARBA00022884"/>
    </source>
</evidence>
<accession>K4LRW7</accession>
<protein>
    <recommendedName>
        <fullName evidence="6">Translational regulator CsrA</fullName>
    </recommendedName>
</protein>
<dbReference type="OrthoDB" id="9809061at2"/>
<keyword evidence="4 6" id="KW-0810">Translation regulation</keyword>
<comment type="similarity">
    <text evidence="6">Belongs to the CsrA/RsmA family.</text>
</comment>
<keyword evidence="8" id="KW-1185">Reference proteome</keyword>
<dbReference type="GO" id="GO:0045947">
    <property type="term" value="P:negative regulation of translational initiation"/>
    <property type="evidence" value="ECO:0007669"/>
    <property type="project" value="UniProtKB-UniRule"/>
</dbReference>
<organism evidence="7 8">
    <name type="scientific">Thermacetogenium phaeum (strain ATCC BAA-254 / DSM 26808 / PB)</name>
    <dbReference type="NCBI Taxonomy" id="1089553"/>
    <lineage>
        <taxon>Bacteria</taxon>
        <taxon>Bacillati</taxon>
        <taxon>Bacillota</taxon>
        <taxon>Clostridia</taxon>
        <taxon>Thermoanaerobacterales</taxon>
        <taxon>Thermoanaerobacteraceae</taxon>
        <taxon>Thermacetogenium</taxon>
    </lineage>
</organism>
<keyword evidence="2 6" id="KW-0678">Repressor</keyword>
<dbReference type="InterPro" id="IPR003751">
    <property type="entry name" value="CsrA"/>
</dbReference>
<dbReference type="eggNOG" id="COG1551">
    <property type="taxonomic scope" value="Bacteria"/>
</dbReference>
<dbReference type="GO" id="GO:0006109">
    <property type="term" value="P:regulation of carbohydrate metabolic process"/>
    <property type="evidence" value="ECO:0007669"/>
    <property type="project" value="InterPro"/>
</dbReference>
<evidence type="ECO:0000256" key="3">
    <source>
        <dbReference type="ARBA" id="ARBA00022795"/>
    </source>
</evidence>
<keyword evidence="1 6" id="KW-0963">Cytoplasm</keyword>
<dbReference type="FunFam" id="2.60.40.4380:FF:000002">
    <property type="entry name" value="Translational regulator CsrA"/>
    <property type="match status" value="1"/>
</dbReference>
<dbReference type="PANTHER" id="PTHR34984">
    <property type="entry name" value="CARBON STORAGE REGULATOR"/>
    <property type="match status" value="1"/>
</dbReference>
<dbReference type="Pfam" id="PF02599">
    <property type="entry name" value="CsrA"/>
    <property type="match status" value="1"/>
</dbReference>
<dbReference type="STRING" id="1089553.Tph_c05710"/>
<comment type="subunit">
    <text evidence="6">Homodimer; the beta-strands of each monomer intercalate to form a hydrophobic core, while the alpha-helices form wings that extend away from the core.</text>
</comment>
<dbReference type="Gene3D" id="2.60.40.4380">
    <property type="entry name" value="Translational regulator CsrA"/>
    <property type="match status" value="1"/>
</dbReference>
<dbReference type="NCBIfam" id="TIGR00202">
    <property type="entry name" value="csrA"/>
    <property type="match status" value="1"/>
</dbReference>
<dbReference type="GO" id="GO:1902208">
    <property type="term" value="P:regulation of bacterial-type flagellum assembly"/>
    <property type="evidence" value="ECO:0007669"/>
    <property type="project" value="UniProtKB-UniRule"/>
</dbReference>
<keyword evidence="3 6" id="KW-1005">Bacterial flagellum biogenesis</keyword>
<evidence type="ECO:0000313" key="8">
    <source>
        <dbReference type="Proteomes" id="UP000000467"/>
    </source>
</evidence>
<dbReference type="PANTHER" id="PTHR34984:SF1">
    <property type="entry name" value="CARBON STORAGE REGULATOR"/>
    <property type="match status" value="1"/>
</dbReference>
<dbReference type="AlphaFoldDB" id="K4LRW7"/>
<dbReference type="Proteomes" id="UP000000467">
    <property type="component" value="Chromosome"/>
</dbReference>
<evidence type="ECO:0000256" key="1">
    <source>
        <dbReference type="ARBA" id="ARBA00022490"/>
    </source>
</evidence>
<dbReference type="InterPro" id="IPR036107">
    <property type="entry name" value="CsrA_sf"/>
</dbReference>
<dbReference type="GO" id="GO:0044781">
    <property type="term" value="P:bacterial-type flagellum organization"/>
    <property type="evidence" value="ECO:0007669"/>
    <property type="project" value="UniProtKB-KW"/>
</dbReference>
<evidence type="ECO:0000256" key="6">
    <source>
        <dbReference type="HAMAP-Rule" id="MF_00167"/>
    </source>
</evidence>
<dbReference type="EMBL" id="CP003732">
    <property type="protein sequence ID" value="AFV10809.1"/>
    <property type="molecule type" value="Genomic_DNA"/>
</dbReference>
<evidence type="ECO:0000256" key="2">
    <source>
        <dbReference type="ARBA" id="ARBA00022491"/>
    </source>
</evidence>
<dbReference type="HOGENOM" id="CLU_164837_0_1_9"/>
<evidence type="ECO:0000313" key="7">
    <source>
        <dbReference type="EMBL" id="AFV10809.1"/>
    </source>
</evidence>